<name>A0A6I4W6P2_9ACTN</name>
<dbReference type="AlphaFoldDB" id="A0A6I4W6P2"/>
<reference evidence="1 2" key="1">
    <citation type="submission" date="2019-12" db="EMBL/GenBank/DDBJ databases">
        <title>Nocardia macrotermitis sp. nov. and Nocardia aurantia sp. nov., isolated from the gut of the fungus growing-termite Macrotermes natalensis.</title>
        <authorList>
            <person name="Christine B."/>
            <person name="Rene B."/>
        </authorList>
    </citation>
    <scope>NUCLEOTIDE SEQUENCE [LARGE SCALE GENOMIC DNA]</scope>
    <source>
        <strain evidence="1 2">DSM 102126</strain>
    </source>
</reference>
<evidence type="ECO:0000313" key="2">
    <source>
        <dbReference type="Proteomes" id="UP000431901"/>
    </source>
</evidence>
<sequence length="195" mass="21980">MSRVVERFLDPLLARDAWFGEDDLEDVLADAEPVPDALERHLRMCARLGAAWHRTRRAVRERADGEIVRLLAFKYADEPGYRPSWRPPPREIAADDAAVRFLRERWDEERAVAEEAARVSGAEFTWEEIEVQDGQGLVLDGEKRSVFGCALYPEVGRSIVQHSPGRVLRDIAGREGILARADSALLELLLGTYAS</sequence>
<gene>
    <name evidence="1" type="ORF">GQ466_17690</name>
</gene>
<organism evidence="1 2">
    <name type="scientific">Actinomadura rayongensis</name>
    <dbReference type="NCBI Taxonomy" id="1429076"/>
    <lineage>
        <taxon>Bacteria</taxon>
        <taxon>Bacillati</taxon>
        <taxon>Actinomycetota</taxon>
        <taxon>Actinomycetes</taxon>
        <taxon>Streptosporangiales</taxon>
        <taxon>Thermomonosporaceae</taxon>
        <taxon>Actinomadura</taxon>
    </lineage>
</organism>
<protein>
    <submittedName>
        <fullName evidence="1">Uncharacterized protein</fullName>
    </submittedName>
</protein>
<accession>A0A6I4W6P2</accession>
<dbReference type="Proteomes" id="UP000431901">
    <property type="component" value="Unassembled WGS sequence"/>
</dbReference>
<evidence type="ECO:0000313" key="1">
    <source>
        <dbReference type="EMBL" id="MXQ65857.1"/>
    </source>
</evidence>
<dbReference type="EMBL" id="WUTW01000003">
    <property type="protein sequence ID" value="MXQ65857.1"/>
    <property type="molecule type" value="Genomic_DNA"/>
</dbReference>
<dbReference type="Pfam" id="PF19730">
    <property type="entry name" value="DUF6221"/>
    <property type="match status" value="1"/>
</dbReference>
<dbReference type="OrthoDB" id="3468542at2"/>
<dbReference type="InterPro" id="IPR046193">
    <property type="entry name" value="DUF6221"/>
</dbReference>
<keyword evidence="2" id="KW-1185">Reference proteome</keyword>
<comment type="caution">
    <text evidence="1">The sequence shown here is derived from an EMBL/GenBank/DDBJ whole genome shotgun (WGS) entry which is preliminary data.</text>
</comment>
<proteinExistence type="predicted"/>